<evidence type="ECO:0000313" key="4">
    <source>
        <dbReference type="EMBL" id="SDM80586.1"/>
    </source>
</evidence>
<reference evidence="4 5" key="1">
    <citation type="submission" date="2016-10" db="EMBL/GenBank/DDBJ databases">
        <authorList>
            <person name="de Groot N.N."/>
        </authorList>
    </citation>
    <scope>NUCLEOTIDE SEQUENCE [LARGE SCALE GENOMIC DNA]</scope>
    <source>
        <strain evidence="4 5">KPR-7B</strain>
    </source>
</reference>
<feature type="domain" description="HTH tetR-type" evidence="3">
    <location>
        <begin position="1"/>
        <end position="57"/>
    </location>
</feature>
<dbReference type="InterPro" id="IPR041583">
    <property type="entry name" value="TetR_C_31"/>
</dbReference>
<protein>
    <submittedName>
        <fullName evidence="4">Transcriptional regulator, TetR family</fullName>
    </submittedName>
</protein>
<dbReference type="GO" id="GO:0003700">
    <property type="term" value="F:DNA-binding transcription factor activity"/>
    <property type="evidence" value="ECO:0007669"/>
    <property type="project" value="TreeGrafter"/>
</dbReference>
<dbReference type="InterPro" id="IPR001647">
    <property type="entry name" value="HTH_TetR"/>
</dbReference>
<dbReference type="SUPFAM" id="SSF46689">
    <property type="entry name" value="Homeodomain-like"/>
    <property type="match status" value="1"/>
</dbReference>
<dbReference type="EMBL" id="FNHU01000007">
    <property type="protein sequence ID" value="SDM80586.1"/>
    <property type="molecule type" value="Genomic_DNA"/>
</dbReference>
<evidence type="ECO:0000313" key="5">
    <source>
        <dbReference type="Proteomes" id="UP000199671"/>
    </source>
</evidence>
<dbReference type="Gene3D" id="1.10.357.10">
    <property type="entry name" value="Tetracycline Repressor, domain 2"/>
    <property type="match status" value="1"/>
</dbReference>
<dbReference type="Proteomes" id="UP000199671">
    <property type="component" value="Unassembled WGS sequence"/>
</dbReference>
<sequence length="182" mass="20350">MQILAAAVRVFGAGGPSAVTHRAVAAEAGVSTGLTTYYFKDRDDLLYQALTYAFEVEAERLQECVRDCDHELTVDETIDLLTEMFFDKTVADPLYDIALFEMFLEATRNPPVRVLTREWSALIFRLVDQVLPPTDPSVPRETVVQIVAAQIDGLMLEETSNQALGLDGLSAHLRMVIERFLR</sequence>
<gene>
    <name evidence="4" type="ORF">SAMN04487766_10731</name>
</gene>
<keyword evidence="1 2" id="KW-0238">DNA-binding</keyword>
<proteinExistence type="predicted"/>
<dbReference type="OrthoDB" id="3474596at2"/>
<evidence type="ECO:0000256" key="1">
    <source>
        <dbReference type="ARBA" id="ARBA00023125"/>
    </source>
</evidence>
<dbReference type="AlphaFoldDB" id="A0A1G9W8Q1"/>
<dbReference type="PANTHER" id="PTHR30055:SF231">
    <property type="entry name" value="TRANSCRIPTIONAL REGULATORY PROTEIN (PROBABLY DEOR-FAMILY)-RELATED"/>
    <property type="match status" value="1"/>
</dbReference>
<dbReference type="Pfam" id="PF00440">
    <property type="entry name" value="TetR_N"/>
    <property type="match status" value="1"/>
</dbReference>
<evidence type="ECO:0000256" key="2">
    <source>
        <dbReference type="PROSITE-ProRule" id="PRU00335"/>
    </source>
</evidence>
<dbReference type="PROSITE" id="PS50977">
    <property type="entry name" value="HTH_TETR_2"/>
    <property type="match status" value="1"/>
</dbReference>
<dbReference type="InterPro" id="IPR009057">
    <property type="entry name" value="Homeodomain-like_sf"/>
</dbReference>
<feature type="DNA-binding region" description="H-T-H motif" evidence="2">
    <location>
        <begin position="20"/>
        <end position="39"/>
    </location>
</feature>
<accession>A0A1G9W8Q1</accession>
<name>A0A1G9W8Q1_9ACTO</name>
<dbReference type="InterPro" id="IPR050109">
    <property type="entry name" value="HTH-type_TetR-like_transc_reg"/>
</dbReference>
<dbReference type="PANTHER" id="PTHR30055">
    <property type="entry name" value="HTH-TYPE TRANSCRIPTIONAL REGULATOR RUTR"/>
    <property type="match status" value="1"/>
</dbReference>
<dbReference type="Pfam" id="PF17940">
    <property type="entry name" value="TetR_C_31"/>
    <property type="match status" value="1"/>
</dbReference>
<dbReference type="GO" id="GO:0000976">
    <property type="term" value="F:transcription cis-regulatory region binding"/>
    <property type="evidence" value="ECO:0007669"/>
    <property type="project" value="TreeGrafter"/>
</dbReference>
<dbReference type="PRINTS" id="PR00455">
    <property type="entry name" value="HTHTETR"/>
</dbReference>
<evidence type="ECO:0000259" key="3">
    <source>
        <dbReference type="PROSITE" id="PS50977"/>
    </source>
</evidence>
<organism evidence="4 5">
    <name type="scientific">Actinomyces ruminicola</name>
    <dbReference type="NCBI Taxonomy" id="332524"/>
    <lineage>
        <taxon>Bacteria</taxon>
        <taxon>Bacillati</taxon>
        <taxon>Actinomycetota</taxon>
        <taxon>Actinomycetes</taxon>
        <taxon>Actinomycetales</taxon>
        <taxon>Actinomycetaceae</taxon>
        <taxon>Actinomyces</taxon>
    </lineage>
</organism>